<reference evidence="1 2" key="1">
    <citation type="submission" date="2020-07" db="EMBL/GenBank/DDBJ databases">
        <title>Sequencing the genomes of 1000 actinobacteria strains.</title>
        <authorList>
            <person name="Klenk H.-P."/>
        </authorList>
    </citation>
    <scope>NUCLEOTIDE SEQUENCE [LARGE SCALE GENOMIC DNA]</scope>
    <source>
        <strain evidence="1 2">DSM 103833</strain>
    </source>
</reference>
<evidence type="ECO:0000313" key="1">
    <source>
        <dbReference type="EMBL" id="NYJ00356.1"/>
    </source>
</evidence>
<accession>A0A853C002</accession>
<name>A0A853C002_9ACTN</name>
<dbReference type="InterPro" id="IPR014917">
    <property type="entry name" value="DUF1800"/>
</dbReference>
<dbReference type="Proteomes" id="UP000530424">
    <property type="component" value="Unassembled WGS sequence"/>
</dbReference>
<protein>
    <submittedName>
        <fullName evidence="1">Uncharacterized protein (DUF1800 family)</fullName>
    </submittedName>
</protein>
<dbReference type="AlphaFoldDB" id="A0A853C002"/>
<organism evidence="1 2">
    <name type="scientific">Nocardioides thalensis</name>
    <dbReference type="NCBI Taxonomy" id="1914755"/>
    <lineage>
        <taxon>Bacteria</taxon>
        <taxon>Bacillati</taxon>
        <taxon>Actinomycetota</taxon>
        <taxon>Actinomycetes</taxon>
        <taxon>Propionibacteriales</taxon>
        <taxon>Nocardioidaceae</taxon>
        <taxon>Nocardioides</taxon>
    </lineage>
</organism>
<comment type="caution">
    <text evidence="1">The sequence shown here is derived from an EMBL/GenBank/DDBJ whole genome shotgun (WGS) entry which is preliminary data.</text>
</comment>
<dbReference type="Pfam" id="PF08811">
    <property type="entry name" value="DUF1800"/>
    <property type="match status" value="1"/>
</dbReference>
<keyword evidence="2" id="KW-1185">Reference proteome</keyword>
<dbReference type="RefSeq" id="WP_179666958.1">
    <property type="nucleotide sequence ID" value="NZ_JACCFP010000001.1"/>
</dbReference>
<evidence type="ECO:0000313" key="2">
    <source>
        <dbReference type="Proteomes" id="UP000530424"/>
    </source>
</evidence>
<gene>
    <name evidence="1" type="ORF">HNR19_001054</name>
</gene>
<dbReference type="EMBL" id="JACCFP010000001">
    <property type="protein sequence ID" value="NYJ00356.1"/>
    <property type="molecule type" value="Genomic_DNA"/>
</dbReference>
<sequence>MTAILNPVDRHLVSRFTFGCTPALTRDVRRLGRTAWFEQQLRPWKVADTEATATRAWWPDLDRAPQDLWQRQITGVRPGWQVTADYAGWVLTRRIHSRRQVYEVMTAFWENHLHVPYDSDGWVWRMDYGSLIRRHALGRFDELLVEAITHPAMLIWLDGVRSTKAAPNENLGRELLELFTVGVGNHTEADVKDAAKILTGWRVDMWDTWEPFYEHEVHHVGPVRVGDFHHANADPDGRAVTHALLRHLARHPDTARHLARKLVTKFVRDDPPAALVRRLARTYLEHDTAIKPVLRELIASPEFAASAGLKLRDPEEDVVATYRALGARLERPADDDAATRSLLWQTGLLGSQLGSWPRPDGLPLTGTPWATTLRALAAADFHRTVANQWWPSEDHQISYPSLRSWVPRYPIRLDKLVDEVCRRLLGRPATSALVAAACLAVDLPGTEVIRDDDHPLVQWEMGTLLTALLDSPEHYFR</sequence>
<proteinExistence type="predicted"/>